<dbReference type="AlphaFoldDB" id="A0A914CTW3"/>
<dbReference type="Proteomes" id="UP000887540">
    <property type="component" value="Unplaced"/>
</dbReference>
<dbReference type="GO" id="GO:0071203">
    <property type="term" value="C:WASH complex"/>
    <property type="evidence" value="ECO:0007669"/>
    <property type="project" value="InterPro"/>
</dbReference>
<evidence type="ECO:0000256" key="1">
    <source>
        <dbReference type="ARBA" id="ARBA00006224"/>
    </source>
</evidence>
<evidence type="ECO:0000313" key="2">
    <source>
        <dbReference type="Proteomes" id="UP000887540"/>
    </source>
</evidence>
<sequence>MPVDFIKPQSSRFAKILLDFSYFEKRLIFDEYVSSNEEGRSLDEDFFAQFTNYLNQFSRMLDALFSLLHDYMEYAERSFVNFNLLDRRYVKLNSLKCKTLFLLGVVLLLIEAKFPGLIKERIFVAIYRTNMNFATRKFELLVSILRNRKENFESCFQHIQINETYVEQMINFLRYYATQQPDSTETDGFTNEKLMSMIYVCLFFKSDILHNQFSIMRQIVDKYFQSDYIIPIHLELTVNLMLKWEPYKAASSTLQTEIKAKRTSMFNSSMSTPPISSQELFNAVVKVSHFEHKLKQSCLYIIAHKAEDATRLKSRICNIFDQIVLLINSQMLQDCSWNDKLSDWIKLMQTQIQSLDPNDTETPQIIEHFEAKINEVAELQQQFAMLILQQYFSLVVADLSRLKNICLVQPSFITRVEQRTDSTYLWGLLPSWRGCFEELLKNDALAVKFVFLKLADSISNILRTAFGIDKEKAAVLSNYYNTALEKRLRRIIQVIPHAIFEQLESLQNLLPTGNLVQVEKTYIKQWAELERRRLLAQKVFEITKLSLGISNMCINRLGSVEISPKRLLLDGFRNELKIKLNALLEMDQPSNMNILKVLNAQIQKMRSFRHAFVFVCEHLGINGIQLWQSQVQSVISAGLELEKNSLKHKALATTTQSRGRKSIFGTIMDTFFIMTNPRATYHILMFDQWASTDLRKISFCSEFFNVLEELGPGVANISVRSLIDSYIYVYTQSFIQECGKSVSMLNKKSINVFTVTAISGSQEFIVLYKRLLELISKIGQLYILKRNLEVCIRNNLNVRVHELFNTSNTLHKAIILDEESSNFDKRQLQELKYFIAMFERLLSREKIILDSANQVASCAILIFVFCVTYLRTSAVSTKKAEFIDPFVIATGIMFLLKKFHVLNYFNVLNDNYLNGSTSFPTQKHFKSAQMVLPIKKVPGNVK</sequence>
<dbReference type="GO" id="GO:0140285">
    <property type="term" value="P:endosome fission"/>
    <property type="evidence" value="ECO:0007669"/>
    <property type="project" value="TreeGrafter"/>
</dbReference>
<dbReference type="GO" id="GO:0007032">
    <property type="term" value="P:endosome organization"/>
    <property type="evidence" value="ECO:0007669"/>
    <property type="project" value="TreeGrafter"/>
</dbReference>
<comment type="similarity">
    <text evidence="1">Belongs to the strumpellin family.</text>
</comment>
<accession>A0A914CTW3</accession>
<reference evidence="3" key="1">
    <citation type="submission" date="2022-11" db="UniProtKB">
        <authorList>
            <consortium name="WormBaseParasite"/>
        </authorList>
    </citation>
    <scope>IDENTIFICATION</scope>
</reference>
<dbReference type="WBParaSite" id="ACRNAN_scaffold1398.g13403.t1">
    <property type="protein sequence ID" value="ACRNAN_scaffold1398.g13403.t1"/>
    <property type="gene ID" value="ACRNAN_scaffold1398.g13403"/>
</dbReference>
<dbReference type="GO" id="GO:0051125">
    <property type="term" value="P:regulation of actin nucleation"/>
    <property type="evidence" value="ECO:0007669"/>
    <property type="project" value="TreeGrafter"/>
</dbReference>
<dbReference type="InterPro" id="IPR019393">
    <property type="entry name" value="WASH_strumpellin"/>
</dbReference>
<dbReference type="PANTHER" id="PTHR15691">
    <property type="entry name" value="WASH COMPLEX SUBUNIT 5"/>
    <property type="match status" value="1"/>
</dbReference>
<organism evidence="2 3">
    <name type="scientific">Acrobeloides nanus</name>
    <dbReference type="NCBI Taxonomy" id="290746"/>
    <lineage>
        <taxon>Eukaryota</taxon>
        <taxon>Metazoa</taxon>
        <taxon>Ecdysozoa</taxon>
        <taxon>Nematoda</taxon>
        <taxon>Chromadorea</taxon>
        <taxon>Rhabditida</taxon>
        <taxon>Tylenchina</taxon>
        <taxon>Cephalobomorpha</taxon>
        <taxon>Cephaloboidea</taxon>
        <taxon>Cephalobidae</taxon>
        <taxon>Acrobeloides</taxon>
    </lineage>
</organism>
<dbReference type="Pfam" id="PF10266">
    <property type="entry name" value="Strumpellin"/>
    <property type="match status" value="2"/>
</dbReference>
<proteinExistence type="inferred from homology"/>
<protein>
    <submittedName>
        <fullName evidence="3">Uncharacterized protein</fullName>
    </submittedName>
</protein>
<name>A0A914CTW3_9BILA</name>
<keyword evidence="2" id="KW-1185">Reference proteome</keyword>
<dbReference type="GO" id="GO:0005768">
    <property type="term" value="C:endosome"/>
    <property type="evidence" value="ECO:0007669"/>
    <property type="project" value="TreeGrafter"/>
</dbReference>
<dbReference type="PANTHER" id="PTHR15691:SF6">
    <property type="entry name" value="WASH COMPLEX SUBUNIT 5"/>
    <property type="match status" value="1"/>
</dbReference>
<evidence type="ECO:0000313" key="3">
    <source>
        <dbReference type="WBParaSite" id="ACRNAN_scaffold1398.g13403.t1"/>
    </source>
</evidence>
<dbReference type="GO" id="GO:0030041">
    <property type="term" value="P:actin filament polymerization"/>
    <property type="evidence" value="ECO:0007669"/>
    <property type="project" value="TreeGrafter"/>
</dbReference>